<evidence type="ECO:0000256" key="9">
    <source>
        <dbReference type="ARBA" id="ARBA00023014"/>
    </source>
</evidence>
<gene>
    <name evidence="12" type="ORF">FHU41_001417</name>
</gene>
<accession>A0A7Y9S7M0</accession>
<organism evidence="12 13">
    <name type="scientific">Psychromicrobium silvestre</name>
    <dbReference type="NCBI Taxonomy" id="1645614"/>
    <lineage>
        <taxon>Bacteria</taxon>
        <taxon>Bacillati</taxon>
        <taxon>Actinomycetota</taxon>
        <taxon>Actinomycetes</taxon>
        <taxon>Micrococcales</taxon>
        <taxon>Micrococcaceae</taxon>
        <taxon>Psychromicrobium</taxon>
    </lineage>
</organism>
<dbReference type="GO" id="GO:0046872">
    <property type="term" value="F:metal ion binding"/>
    <property type="evidence" value="ECO:0007669"/>
    <property type="project" value="UniProtKB-KW"/>
</dbReference>
<sequence>MSSSPATLPLRPTTLRAPEGINRLFSAGWDADWQRHQHRFGPLPELVNQQALLAELTESGLTGRGGAAFASWKKFSAVLTATERGGPTVSPVVVGNAAEGEPLSVKDRALLRHAPHLVIDGLLLAARMLGTSTVYLALGFEEPAVMEALASRPDGRSIEVVRIPEQFISGEASALLNFIQTGRALPRTQSERLSSSGLRRRPTLVHNIESLAQFALIARYGGAWFRAVGAPDDPGTRLVSISDGVRPAFAVEVPGGAPLAELLVGQGVELDSIGAVLLGGYHGSWVSAESLRETSLGGQSAGAYPAGAGVLWVLRRGQCGLDASAQIMDYLAGQSAKQCGPCRFGLPSAAEAFHHVVVGDRAALTELQGLLDLLPGRGACHHPDGSAAFLASSLNAFSEDLDAHLAGRCLADAR</sequence>
<keyword evidence="9" id="KW-0411">Iron-sulfur</keyword>
<dbReference type="InterPro" id="IPR037207">
    <property type="entry name" value="Nuop51_4Fe4S-bd_sf"/>
</dbReference>
<evidence type="ECO:0000259" key="11">
    <source>
        <dbReference type="Pfam" id="PF10589"/>
    </source>
</evidence>
<dbReference type="EMBL" id="JACBYQ010000001">
    <property type="protein sequence ID" value="NYE95196.1"/>
    <property type="molecule type" value="Genomic_DNA"/>
</dbReference>
<keyword evidence="12" id="KW-0830">Ubiquinone</keyword>
<evidence type="ECO:0000256" key="7">
    <source>
        <dbReference type="ARBA" id="ARBA00022723"/>
    </source>
</evidence>
<reference evidence="12 13" key="1">
    <citation type="submission" date="2020-07" db="EMBL/GenBank/DDBJ databases">
        <title>Sequencing the genomes of 1000 actinobacteria strains.</title>
        <authorList>
            <person name="Klenk H.-P."/>
        </authorList>
    </citation>
    <scope>NUCLEOTIDE SEQUENCE [LARGE SCALE GENOMIC DNA]</scope>
    <source>
        <strain evidence="12 13">DSM 102047</strain>
    </source>
</reference>
<evidence type="ECO:0000256" key="2">
    <source>
        <dbReference type="ARBA" id="ARBA00001966"/>
    </source>
</evidence>
<dbReference type="PANTHER" id="PTHR11780">
    <property type="entry name" value="NADH-UBIQUINONE OXIDOREDUCTASE FLAVOPROTEIN 1 NDUFV1"/>
    <property type="match status" value="1"/>
</dbReference>
<dbReference type="Gene3D" id="3.10.20.600">
    <property type="match status" value="1"/>
</dbReference>
<keyword evidence="4" id="KW-0004">4Fe-4S</keyword>
<dbReference type="GO" id="GO:0003954">
    <property type="term" value="F:NADH dehydrogenase activity"/>
    <property type="evidence" value="ECO:0007669"/>
    <property type="project" value="TreeGrafter"/>
</dbReference>
<name>A0A7Y9S7M0_9MICC</name>
<dbReference type="InterPro" id="IPR037225">
    <property type="entry name" value="Nuo51_FMN-bd_sf"/>
</dbReference>
<comment type="cofactor">
    <cofactor evidence="2">
        <name>[4Fe-4S] cluster</name>
        <dbReference type="ChEBI" id="CHEBI:49883"/>
    </cofactor>
</comment>
<dbReference type="SUPFAM" id="SSF142019">
    <property type="entry name" value="Nqo1 FMN-binding domain-like"/>
    <property type="match status" value="1"/>
</dbReference>
<keyword evidence="6" id="KW-0288">FMN</keyword>
<dbReference type="Gene3D" id="3.40.50.11540">
    <property type="entry name" value="NADH-ubiquinone oxidoreductase 51kDa subunit"/>
    <property type="match status" value="1"/>
</dbReference>
<evidence type="ECO:0000256" key="1">
    <source>
        <dbReference type="ARBA" id="ARBA00001917"/>
    </source>
</evidence>
<feature type="domain" description="NADH-ubiquinone oxidoreductase 51kDa subunit iron-sulphur binding" evidence="11">
    <location>
        <begin position="323"/>
        <end position="404"/>
    </location>
</feature>
<dbReference type="AlphaFoldDB" id="A0A7Y9S7M0"/>
<comment type="similarity">
    <text evidence="3">Belongs to the complex I 51 kDa subunit family.</text>
</comment>
<evidence type="ECO:0000256" key="4">
    <source>
        <dbReference type="ARBA" id="ARBA00022485"/>
    </source>
</evidence>
<dbReference type="InterPro" id="IPR050837">
    <property type="entry name" value="ComplexI_51kDa_subunit"/>
</dbReference>
<protein>
    <submittedName>
        <fullName evidence="12">NADH:ubiquinone oxidoreductase subunit F (NADH-binding)</fullName>
    </submittedName>
</protein>
<dbReference type="SUPFAM" id="SSF140490">
    <property type="entry name" value="Nqo1C-terminal domain-like"/>
    <property type="match status" value="1"/>
</dbReference>
<comment type="caution">
    <text evidence="12">The sequence shown here is derived from an EMBL/GenBank/DDBJ whole genome shotgun (WGS) entry which is preliminary data.</text>
</comment>
<dbReference type="InterPro" id="IPR011538">
    <property type="entry name" value="Nuo51_FMN-bd"/>
</dbReference>
<dbReference type="GO" id="GO:0045333">
    <property type="term" value="P:cellular respiration"/>
    <property type="evidence" value="ECO:0007669"/>
    <property type="project" value="TreeGrafter"/>
</dbReference>
<dbReference type="RefSeq" id="WP_179388869.1">
    <property type="nucleotide sequence ID" value="NZ_JACBYQ010000001.1"/>
</dbReference>
<proteinExistence type="inferred from homology"/>
<evidence type="ECO:0000256" key="3">
    <source>
        <dbReference type="ARBA" id="ARBA00007523"/>
    </source>
</evidence>
<evidence type="ECO:0000256" key="6">
    <source>
        <dbReference type="ARBA" id="ARBA00022643"/>
    </source>
</evidence>
<keyword evidence="7" id="KW-0479">Metal-binding</keyword>
<keyword evidence="8" id="KW-0408">Iron</keyword>
<dbReference type="Gene3D" id="1.20.1440.230">
    <property type="entry name" value="NADH-ubiquinone oxidoreductase 51kDa subunit, iron-sulphur binding domain"/>
    <property type="match status" value="1"/>
</dbReference>
<evidence type="ECO:0000313" key="13">
    <source>
        <dbReference type="Proteomes" id="UP000521748"/>
    </source>
</evidence>
<evidence type="ECO:0000256" key="5">
    <source>
        <dbReference type="ARBA" id="ARBA00022630"/>
    </source>
</evidence>
<dbReference type="GO" id="GO:0051539">
    <property type="term" value="F:4 iron, 4 sulfur cluster binding"/>
    <property type="evidence" value="ECO:0007669"/>
    <property type="project" value="UniProtKB-KW"/>
</dbReference>
<dbReference type="Proteomes" id="UP000521748">
    <property type="component" value="Unassembled WGS sequence"/>
</dbReference>
<feature type="domain" description="NADH-ubiquinone oxidoreductase 51kDa subunit FMN-binding" evidence="10">
    <location>
        <begin position="57"/>
        <end position="213"/>
    </location>
</feature>
<evidence type="ECO:0000259" key="10">
    <source>
        <dbReference type="Pfam" id="PF01512"/>
    </source>
</evidence>
<dbReference type="Pfam" id="PF10589">
    <property type="entry name" value="NADH_4Fe-4S"/>
    <property type="match status" value="1"/>
</dbReference>
<keyword evidence="13" id="KW-1185">Reference proteome</keyword>
<comment type="cofactor">
    <cofactor evidence="1">
        <name>FMN</name>
        <dbReference type="ChEBI" id="CHEBI:58210"/>
    </cofactor>
</comment>
<evidence type="ECO:0000313" key="12">
    <source>
        <dbReference type="EMBL" id="NYE95196.1"/>
    </source>
</evidence>
<dbReference type="Pfam" id="PF01512">
    <property type="entry name" value="Complex1_51K"/>
    <property type="match status" value="1"/>
</dbReference>
<dbReference type="InterPro" id="IPR019575">
    <property type="entry name" value="Nuop51_4Fe4S-bd"/>
</dbReference>
<dbReference type="PANTHER" id="PTHR11780:SF10">
    <property type="entry name" value="NADH DEHYDROGENASE [UBIQUINONE] FLAVOPROTEIN 1, MITOCHONDRIAL"/>
    <property type="match status" value="1"/>
</dbReference>
<evidence type="ECO:0000256" key="8">
    <source>
        <dbReference type="ARBA" id="ARBA00023004"/>
    </source>
</evidence>
<keyword evidence="5" id="KW-0285">Flavoprotein</keyword>